<dbReference type="PANTHER" id="PTHR43479:SF11">
    <property type="entry name" value="ACREF_ENVCD OPERON REPRESSOR-RELATED"/>
    <property type="match status" value="1"/>
</dbReference>
<comment type="caution">
    <text evidence="4">The sequence shown here is derived from an EMBL/GenBank/DDBJ whole genome shotgun (WGS) entry which is preliminary data.</text>
</comment>
<dbReference type="InterPro" id="IPR009057">
    <property type="entry name" value="Homeodomain-like_sf"/>
</dbReference>
<dbReference type="AlphaFoldDB" id="A0A929FWP7"/>
<evidence type="ECO:0000256" key="1">
    <source>
        <dbReference type="ARBA" id="ARBA00023125"/>
    </source>
</evidence>
<feature type="domain" description="HTH tetR-type" evidence="3">
    <location>
        <begin position="19"/>
        <end position="79"/>
    </location>
</feature>
<evidence type="ECO:0000256" key="2">
    <source>
        <dbReference type="PROSITE-ProRule" id="PRU00335"/>
    </source>
</evidence>
<keyword evidence="5" id="KW-1185">Reference proteome</keyword>
<accession>A0A929FWP7</accession>
<evidence type="ECO:0000313" key="5">
    <source>
        <dbReference type="Proteomes" id="UP000598360"/>
    </source>
</evidence>
<dbReference type="Gene3D" id="1.10.357.10">
    <property type="entry name" value="Tetracycline Repressor, domain 2"/>
    <property type="match status" value="1"/>
</dbReference>
<sequence length="204" mass="22099">MSSTSSRVYGGLSGEQRRSERHALLVEAGLNLLGAEEDPKLTVRGACSEAGLVTRYFYESFADRDELVIAVFDRVVSEVAAAALRAIEDVPDLHDRARAGLGAIVGSIAEDPRRGRLLFSSALNSPVLVTRRARSTRMFVQLLREQARSTYGTQEDPRADLLADFLVGGLAQVLSAWLSGTLDTSQEEIVERCAALFLAAGDML</sequence>
<organism evidence="4 5">
    <name type="scientific">Saccharopolyspora montiporae</name>
    <dbReference type="NCBI Taxonomy" id="2781240"/>
    <lineage>
        <taxon>Bacteria</taxon>
        <taxon>Bacillati</taxon>
        <taxon>Actinomycetota</taxon>
        <taxon>Actinomycetes</taxon>
        <taxon>Pseudonocardiales</taxon>
        <taxon>Pseudonocardiaceae</taxon>
        <taxon>Saccharopolyspora</taxon>
    </lineage>
</organism>
<gene>
    <name evidence="4" type="ORF">IQ251_04860</name>
</gene>
<dbReference type="InterPro" id="IPR050624">
    <property type="entry name" value="HTH-type_Tx_Regulator"/>
</dbReference>
<evidence type="ECO:0000313" key="4">
    <source>
        <dbReference type="EMBL" id="MBE9373776.1"/>
    </source>
</evidence>
<dbReference type="SUPFAM" id="SSF46689">
    <property type="entry name" value="Homeodomain-like"/>
    <property type="match status" value="1"/>
</dbReference>
<keyword evidence="1 2" id="KW-0238">DNA-binding</keyword>
<protein>
    <submittedName>
        <fullName evidence="4">TetR/AcrR family transcriptional regulator</fullName>
    </submittedName>
</protein>
<dbReference type="GO" id="GO:0003677">
    <property type="term" value="F:DNA binding"/>
    <property type="evidence" value="ECO:0007669"/>
    <property type="project" value="UniProtKB-UniRule"/>
</dbReference>
<dbReference type="EMBL" id="JADEYC010000007">
    <property type="protein sequence ID" value="MBE9373776.1"/>
    <property type="molecule type" value="Genomic_DNA"/>
</dbReference>
<dbReference type="RefSeq" id="WP_193927209.1">
    <property type="nucleotide sequence ID" value="NZ_JADEYC010000007.1"/>
</dbReference>
<dbReference type="PROSITE" id="PS50977">
    <property type="entry name" value="HTH_TETR_2"/>
    <property type="match status" value="1"/>
</dbReference>
<proteinExistence type="predicted"/>
<reference evidence="4" key="1">
    <citation type="submission" date="2020-10" db="EMBL/GenBank/DDBJ databases">
        <title>Diversity and distribution of actinomycetes associated with coral in the coast of Hainan.</title>
        <authorList>
            <person name="Li F."/>
        </authorList>
    </citation>
    <scope>NUCLEOTIDE SEQUENCE</scope>
    <source>
        <strain evidence="4">HNM0983</strain>
    </source>
</reference>
<dbReference type="SUPFAM" id="SSF48498">
    <property type="entry name" value="Tetracyclin repressor-like, C-terminal domain"/>
    <property type="match status" value="1"/>
</dbReference>
<dbReference type="Proteomes" id="UP000598360">
    <property type="component" value="Unassembled WGS sequence"/>
</dbReference>
<dbReference type="InterPro" id="IPR036271">
    <property type="entry name" value="Tet_transcr_reg_TetR-rel_C_sf"/>
</dbReference>
<evidence type="ECO:0000259" key="3">
    <source>
        <dbReference type="PROSITE" id="PS50977"/>
    </source>
</evidence>
<dbReference type="PANTHER" id="PTHR43479">
    <property type="entry name" value="ACREF/ENVCD OPERON REPRESSOR-RELATED"/>
    <property type="match status" value="1"/>
</dbReference>
<feature type="DNA-binding region" description="H-T-H motif" evidence="2">
    <location>
        <begin position="42"/>
        <end position="61"/>
    </location>
</feature>
<dbReference type="InterPro" id="IPR001647">
    <property type="entry name" value="HTH_TetR"/>
</dbReference>
<name>A0A929FWP7_9PSEU</name>